<dbReference type="GO" id="GO:0016747">
    <property type="term" value="F:acyltransferase activity, transferring groups other than amino-acyl groups"/>
    <property type="evidence" value="ECO:0007669"/>
    <property type="project" value="InterPro"/>
</dbReference>
<dbReference type="EMBL" id="JACIJK010000006">
    <property type="protein sequence ID" value="MBB5715224.1"/>
    <property type="molecule type" value="Genomic_DNA"/>
</dbReference>
<feature type="transmembrane region" description="Helical" evidence="1">
    <location>
        <begin position="51"/>
        <end position="73"/>
    </location>
</feature>
<feature type="transmembrane region" description="Helical" evidence="1">
    <location>
        <begin position="276"/>
        <end position="296"/>
    </location>
</feature>
<dbReference type="GO" id="GO:0016020">
    <property type="term" value="C:membrane"/>
    <property type="evidence" value="ECO:0007669"/>
    <property type="project" value="TreeGrafter"/>
</dbReference>
<feature type="transmembrane region" description="Helical" evidence="1">
    <location>
        <begin position="302"/>
        <end position="320"/>
    </location>
</feature>
<comment type="caution">
    <text evidence="3">The sequence shown here is derived from an EMBL/GenBank/DDBJ whole genome shotgun (WGS) entry which is preliminary data.</text>
</comment>
<dbReference type="InterPro" id="IPR002656">
    <property type="entry name" value="Acyl_transf_3_dom"/>
</dbReference>
<dbReference type="GO" id="GO:0000271">
    <property type="term" value="P:polysaccharide biosynthetic process"/>
    <property type="evidence" value="ECO:0007669"/>
    <property type="project" value="TreeGrafter"/>
</dbReference>
<protein>
    <submittedName>
        <fullName evidence="3">Peptidoglycan/LPS O-acetylase OafA/YrhL</fullName>
    </submittedName>
</protein>
<gene>
    <name evidence="3" type="ORF">FHS94_002070</name>
</gene>
<keyword evidence="1" id="KW-1133">Transmembrane helix</keyword>
<evidence type="ECO:0000313" key="3">
    <source>
        <dbReference type="EMBL" id="MBB5715224.1"/>
    </source>
</evidence>
<keyword evidence="1" id="KW-0812">Transmembrane</keyword>
<name>A0A7W9BDF3_9SPHN</name>
<feature type="transmembrane region" description="Helical" evidence="1">
    <location>
        <begin position="169"/>
        <end position="189"/>
    </location>
</feature>
<dbReference type="PANTHER" id="PTHR23028:SF53">
    <property type="entry name" value="ACYL_TRANSF_3 DOMAIN-CONTAINING PROTEIN"/>
    <property type="match status" value="1"/>
</dbReference>
<evidence type="ECO:0000256" key="1">
    <source>
        <dbReference type="SAM" id="Phobius"/>
    </source>
</evidence>
<dbReference type="Pfam" id="PF01757">
    <property type="entry name" value="Acyl_transf_3"/>
    <property type="match status" value="1"/>
</dbReference>
<feature type="transmembrane region" description="Helical" evidence="1">
    <location>
        <begin position="20"/>
        <end position="39"/>
    </location>
</feature>
<feature type="transmembrane region" description="Helical" evidence="1">
    <location>
        <begin position="238"/>
        <end position="255"/>
    </location>
</feature>
<dbReference type="RefSeq" id="WP_184057373.1">
    <property type="nucleotide sequence ID" value="NZ_JACIJK010000006.1"/>
</dbReference>
<feature type="transmembrane region" description="Helical" evidence="1">
    <location>
        <begin position="139"/>
        <end position="157"/>
    </location>
</feature>
<dbReference type="PANTHER" id="PTHR23028">
    <property type="entry name" value="ACETYLTRANSFERASE"/>
    <property type="match status" value="1"/>
</dbReference>
<evidence type="ECO:0000313" key="4">
    <source>
        <dbReference type="Proteomes" id="UP000546200"/>
    </source>
</evidence>
<dbReference type="AlphaFoldDB" id="A0A7W9BDF3"/>
<organism evidence="3 4">
    <name type="scientific">Sphingomonas aerophila</name>
    <dbReference type="NCBI Taxonomy" id="1344948"/>
    <lineage>
        <taxon>Bacteria</taxon>
        <taxon>Pseudomonadati</taxon>
        <taxon>Pseudomonadota</taxon>
        <taxon>Alphaproteobacteria</taxon>
        <taxon>Sphingomonadales</taxon>
        <taxon>Sphingomonadaceae</taxon>
        <taxon>Sphingomonas</taxon>
    </lineage>
</organism>
<dbReference type="InterPro" id="IPR050879">
    <property type="entry name" value="Acyltransferase_3"/>
</dbReference>
<sequence>MSATPDTIRLSARLPELDALRGLSALAVGLYHLTYFVPFMLPGAHRGSVPIWWGCYGVQVFFAISGFVILGSLDRISDLRAFVRARAARIFPEYWLAMLVTASVTALLGPPWLRVDLATWIANLPLLQMWTGVGMVDGVYWSLNVEIVFYAAMALVWRVGWTREIETVVLIWLALKWLLWACPVLPVGIEHFLMVQHAPYFAVGLIAYRIWAGHRSLSEQIPILATCAATVWLLDPVHAHWLFAAMVPLFLLLACNRLRALDHPVLLWMGRISYPFYLLHGAIGYSVIYRLSAAGWGPNEASAAALVTGALLATGLDYLMHLGRGAGFRVGNRPAKVALA</sequence>
<keyword evidence="4" id="KW-1185">Reference proteome</keyword>
<feature type="transmembrane region" description="Helical" evidence="1">
    <location>
        <begin position="94"/>
        <end position="113"/>
    </location>
</feature>
<feature type="domain" description="Acyltransferase 3" evidence="2">
    <location>
        <begin position="15"/>
        <end position="307"/>
    </location>
</feature>
<evidence type="ECO:0000259" key="2">
    <source>
        <dbReference type="Pfam" id="PF01757"/>
    </source>
</evidence>
<dbReference type="Proteomes" id="UP000546200">
    <property type="component" value="Unassembled WGS sequence"/>
</dbReference>
<proteinExistence type="predicted"/>
<accession>A0A7W9BDF3</accession>
<reference evidence="3 4" key="1">
    <citation type="submission" date="2020-08" db="EMBL/GenBank/DDBJ databases">
        <title>Genomic Encyclopedia of Type Strains, Phase IV (KMG-IV): sequencing the most valuable type-strain genomes for metagenomic binning, comparative biology and taxonomic classification.</title>
        <authorList>
            <person name="Goeker M."/>
        </authorList>
    </citation>
    <scope>NUCLEOTIDE SEQUENCE [LARGE SCALE GENOMIC DNA]</scope>
    <source>
        <strain evidence="3 4">DSM 100044</strain>
    </source>
</reference>
<keyword evidence="1" id="KW-0472">Membrane</keyword>